<keyword evidence="1" id="KW-0433">Leucine-rich repeat</keyword>
<dbReference type="PANTHER" id="PTHR11017">
    <property type="entry name" value="LEUCINE-RICH REPEAT-CONTAINING PROTEIN"/>
    <property type="match status" value="1"/>
</dbReference>
<keyword evidence="5" id="KW-1185">Reference proteome</keyword>
<evidence type="ECO:0000259" key="3">
    <source>
        <dbReference type="Pfam" id="PF20160"/>
    </source>
</evidence>
<evidence type="ECO:0000313" key="5">
    <source>
        <dbReference type="Proteomes" id="UP001293593"/>
    </source>
</evidence>
<evidence type="ECO:0000256" key="1">
    <source>
        <dbReference type="ARBA" id="ARBA00022614"/>
    </source>
</evidence>
<dbReference type="PANTHER" id="PTHR11017:SF479">
    <property type="entry name" value="DISEASE RESISTANCE PROTEIN (TIR-NBS-LRR CLASS) FAMILY"/>
    <property type="match status" value="1"/>
</dbReference>
<evidence type="ECO:0000313" key="4">
    <source>
        <dbReference type="EMBL" id="KAK4279023.1"/>
    </source>
</evidence>
<dbReference type="GO" id="GO:0006952">
    <property type="term" value="P:defense response"/>
    <property type="evidence" value="ECO:0007669"/>
    <property type="project" value="InterPro"/>
</dbReference>
<dbReference type="InterPro" id="IPR044974">
    <property type="entry name" value="Disease_R_plants"/>
</dbReference>
<sequence length="653" mass="74989">MHDLIQEMAWELVREESKEEPGKRSRLWDSNDVYEVLKYNTGTKSIKGIALDMSKIKDLPLSSEVFARMRKLKFLIFYNFGSDEFRLYLPQELKYLPNELKLLQWDNFPSKSLPSTFSAEKLVSFEMRNSQVRMLWHGKQNLVNLRKIDLTESYNLMELPDLSEALNLQEVYLLNCTSLRDLHPSILSLHKLEILRLDWCEALTCLRCDIPLRSLCELSLYDCSRLTVFSVTSENLRRLNLAGTAVTELPLSITSPGKLETFSLVEGRRLDTRSSSGDLMHLGKIHTGDNYMHLDVSNLRFLNDGLRSLEASPHETSMFSSLAVLLIVGTELRSLPASIKHLFRLRYLRFDSSKRLQSVPDLPSSLGQLIAIDCPSLETLHFSSTTSRLVKENKIRFDFQNCAKLDEHSFKLIGSNVMGEIIKSVPAIEKCCFSNGKVEVIYLGSSVPEWFPHRTTQAPITIDLYSALHCSENWGFFYCVIVPESPSIEWIRVECEACLEICYVDWDLTYKYYSLSERHDHFTSDHVFICYDESFCSEIREKLKKSVADDQSNTLKPKVSFNIWVHYGSGEFHNRQEGSLDMKECGVCPTYASEYRSFIEQMDLQLKSKTDAIEMGHGSSSKNEQRPEGFVFPPLPRGTWKHEIKGLGDILSL</sequence>
<evidence type="ECO:0000256" key="2">
    <source>
        <dbReference type="ARBA" id="ARBA00022737"/>
    </source>
</evidence>
<dbReference type="InterPro" id="IPR032675">
    <property type="entry name" value="LRR_dom_sf"/>
</dbReference>
<dbReference type="Gene3D" id="3.80.10.10">
    <property type="entry name" value="Ribonuclease Inhibitor"/>
    <property type="match status" value="2"/>
</dbReference>
<keyword evidence="2" id="KW-0677">Repeat</keyword>
<organism evidence="4 5">
    <name type="scientific">Acacia crassicarpa</name>
    <name type="common">northern wattle</name>
    <dbReference type="NCBI Taxonomy" id="499986"/>
    <lineage>
        <taxon>Eukaryota</taxon>
        <taxon>Viridiplantae</taxon>
        <taxon>Streptophyta</taxon>
        <taxon>Embryophyta</taxon>
        <taxon>Tracheophyta</taxon>
        <taxon>Spermatophyta</taxon>
        <taxon>Magnoliopsida</taxon>
        <taxon>eudicotyledons</taxon>
        <taxon>Gunneridae</taxon>
        <taxon>Pentapetalae</taxon>
        <taxon>rosids</taxon>
        <taxon>fabids</taxon>
        <taxon>Fabales</taxon>
        <taxon>Fabaceae</taxon>
        <taxon>Caesalpinioideae</taxon>
        <taxon>mimosoid clade</taxon>
        <taxon>Acacieae</taxon>
        <taxon>Acacia</taxon>
    </lineage>
</organism>
<protein>
    <recommendedName>
        <fullName evidence="3">C-JID domain-containing protein</fullName>
    </recommendedName>
</protein>
<dbReference type="Proteomes" id="UP001293593">
    <property type="component" value="Unassembled WGS sequence"/>
</dbReference>
<dbReference type="SUPFAM" id="SSF52058">
    <property type="entry name" value="L domain-like"/>
    <property type="match status" value="1"/>
</dbReference>
<feature type="domain" description="C-JID" evidence="3">
    <location>
        <begin position="444"/>
        <end position="594"/>
    </location>
</feature>
<dbReference type="EMBL" id="JAWXYG010000003">
    <property type="protein sequence ID" value="KAK4279023.1"/>
    <property type="molecule type" value="Genomic_DNA"/>
</dbReference>
<reference evidence="4" key="1">
    <citation type="submission" date="2023-10" db="EMBL/GenBank/DDBJ databases">
        <title>Chromosome-level genome of the transformable northern wattle, Acacia crassicarpa.</title>
        <authorList>
            <person name="Massaro I."/>
            <person name="Sinha N.R."/>
            <person name="Poethig S."/>
            <person name="Leichty A.R."/>
        </authorList>
    </citation>
    <scope>NUCLEOTIDE SEQUENCE</scope>
    <source>
        <strain evidence="4">Acra3RX</strain>
        <tissue evidence="4">Leaf</tissue>
    </source>
</reference>
<dbReference type="AlphaFoldDB" id="A0AAE1MXC8"/>
<accession>A0AAE1MXC8</accession>
<comment type="caution">
    <text evidence="4">The sequence shown here is derived from an EMBL/GenBank/DDBJ whole genome shotgun (WGS) entry which is preliminary data.</text>
</comment>
<proteinExistence type="predicted"/>
<name>A0AAE1MXC8_9FABA</name>
<dbReference type="InterPro" id="IPR045344">
    <property type="entry name" value="C-JID"/>
</dbReference>
<dbReference type="Pfam" id="PF20160">
    <property type="entry name" value="C-JID"/>
    <property type="match status" value="1"/>
</dbReference>
<gene>
    <name evidence="4" type="ORF">QN277_016789</name>
</gene>